<dbReference type="InterPro" id="IPR018511">
    <property type="entry name" value="Hemolysin-typ_Ca-bd_CS"/>
</dbReference>
<dbReference type="AlphaFoldDB" id="A0A3R8T0M9"/>
<gene>
    <name evidence="4" type="ORF">EIP75_15605</name>
</gene>
<feature type="compositionally biased region" description="Pro residues" evidence="1">
    <location>
        <begin position="221"/>
        <end position="231"/>
    </location>
</feature>
<accession>A0A3R8T0M9</accession>
<dbReference type="InterPro" id="IPR011049">
    <property type="entry name" value="Serralysin-like_metalloprot_C"/>
</dbReference>
<feature type="region of interest" description="Disordered" evidence="1">
    <location>
        <begin position="424"/>
        <end position="445"/>
    </location>
</feature>
<evidence type="ECO:0000256" key="2">
    <source>
        <dbReference type="SAM" id="SignalP"/>
    </source>
</evidence>
<dbReference type="SUPFAM" id="SSF51120">
    <property type="entry name" value="beta-Roll"/>
    <property type="match status" value="1"/>
</dbReference>
<dbReference type="InterPro" id="IPR036691">
    <property type="entry name" value="Endo/exonu/phosph_ase_sf"/>
</dbReference>
<dbReference type="PRINTS" id="PR00313">
    <property type="entry name" value="CABNDNGRPT"/>
</dbReference>
<organism evidence="4 5">
    <name type="scientific">Aquabacterium soli</name>
    <dbReference type="NCBI Taxonomy" id="2493092"/>
    <lineage>
        <taxon>Bacteria</taxon>
        <taxon>Pseudomonadati</taxon>
        <taxon>Pseudomonadota</taxon>
        <taxon>Betaproteobacteria</taxon>
        <taxon>Burkholderiales</taxon>
        <taxon>Aquabacterium</taxon>
    </lineage>
</organism>
<dbReference type="RefSeq" id="WP_125244202.1">
    <property type="nucleotide sequence ID" value="NZ_RSED01000012.1"/>
</dbReference>
<comment type="caution">
    <text evidence="4">The sequence shown here is derived from an EMBL/GenBank/DDBJ whole genome shotgun (WGS) entry which is preliminary data.</text>
</comment>
<keyword evidence="4" id="KW-0540">Nuclease</keyword>
<evidence type="ECO:0000313" key="4">
    <source>
        <dbReference type="EMBL" id="RRS03373.1"/>
    </source>
</evidence>
<feature type="region of interest" description="Disordered" evidence="1">
    <location>
        <begin position="206"/>
        <end position="251"/>
    </location>
</feature>
<dbReference type="CDD" id="cd04486">
    <property type="entry name" value="YhcR_OBF_like"/>
    <property type="match status" value="1"/>
</dbReference>
<dbReference type="Gene3D" id="3.60.10.10">
    <property type="entry name" value="Endonuclease/exonuclease/phosphatase"/>
    <property type="match status" value="1"/>
</dbReference>
<dbReference type="GO" id="GO:0005509">
    <property type="term" value="F:calcium ion binding"/>
    <property type="evidence" value="ECO:0007669"/>
    <property type="project" value="InterPro"/>
</dbReference>
<dbReference type="InterPro" id="IPR036415">
    <property type="entry name" value="Lamin_tail_dom_sf"/>
</dbReference>
<dbReference type="PROSITE" id="PS00330">
    <property type="entry name" value="HEMOLYSIN_CALCIUM"/>
    <property type="match status" value="1"/>
</dbReference>
<dbReference type="CDD" id="cd10283">
    <property type="entry name" value="MnuA_DNase1-like"/>
    <property type="match status" value="1"/>
</dbReference>
<evidence type="ECO:0000313" key="5">
    <source>
        <dbReference type="Proteomes" id="UP000269265"/>
    </source>
</evidence>
<dbReference type="SUPFAM" id="SSF74853">
    <property type="entry name" value="Lamin A/C globular tail domain"/>
    <property type="match status" value="1"/>
</dbReference>
<keyword evidence="4" id="KW-0378">Hydrolase</keyword>
<dbReference type="PANTHER" id="PTHR42834">
    <property type="entry name" value="ENDONUCLEASE/EXONUCLEASE/PHOSPHATASE FAMILY PROTEIN (AFU_ORTHOLOGUE AFUA_3G09210)"/>
    <property type="match status" value="1"/>
</dbReference>
<feature type="signal peptide" evidence="2">
    <location>
        <begin position="1"/>
        <end position="34"/>
    </location>
</feature>
<dbReference type="InterPro" id="IPR047971">
    <property type="entry name" value="ExeM-like"/>
</dbReference>
<dbReference type="GO" id="GO:0004519">
    <property type="term" value="F:endonuclease activity"/>
    <property type="evidence" value="ECO:0007669"/>
    <property type="project" value="UniProtKB-KW"/>
</dbReference>
<dbReference type="Gene3D" id="2.60.40.1260">
    <property type="entry name" value="Lamin Tail domain"/>
    <property type="match status" value="1"/>
</dbReference>
<keyword evidence="5" id="KW-1185">Reference proteome</keyword>
<proteinExistence type="predicted"/>
<dbReference type="SUPFAM" id="SSF56219">
    <property type="entry name" value="DNase I-like"/>
    <property type="match status" value="1"/>
</dbReference>
<evidence type="ECO:0000259" key="3">
    <source>
        <dbReference type="PROSITE" id="PS51841"/>
    </source>
</evidence>
<protein>
    <submittedName>
        <fullName evidence="4">ExeM/NucH family extracellular endonuclease</fullName>
    </submittedName>
</protein>
<evidence type="ECO:0000256" key="1">
    <source>
        <dbReference type="SAM" id="MobiDB-lite"/>
    </source>
</evidence>
<dbReference type="Pfam" id="PF03372">
    <property type="entry name" value="Exo_endo_phos"/>
    <property type="match status" value="1"/>
</dbReference>
<reference evidence="4 5" key="1">
    <citation type="submission" date="2018-12" db="EMBL/GenBank/DDBJ databases">
        <title>The whole draft genome of Aquabacterium sp. SJQ9.</title>
        <authorList>
            <person name="Sun L."/>
            <person name="Gao X."/>
            <person name="Chen W."/>
            <person name="Huang K."/>
        </authorList>
    </citation>
    <scope>NUCLEOTIDE SEQUENCE [LARGE SCALE GENOMIC DNA]</scope>
    <source>
        <strain evidence="4 5">SJQ9</strain>
    </source>
</reference>
<feature type="domain" description="LTD" evidence="3">
    <location>
        <begin position="30"/>
        <end position="164"/>
    </location>
</feature>
<dbReference type="InterPro" id="IPR019960">
    <property type="entry name" value="T1SS_VCA0849"/>
</dbReference>
<feature type="chain" id="PRO_5018724891" evidence="2">
    <location>
        <begin position="35"/>
        <end position="938"/>
    </location>
</feature>
<dbReference type="Proteomes" id="UP000269265">
    <property type="component" value="Unassembled WGS sequence"/>
</dbReference>
<keyword evidence="2" id="KW-0732">Signal</keyword>
<dbReference type="PROSITE" id="PS51841">
    <property type="entry name" value="LTD"/>
    <property type="match status" value="1"/>
</dbReference>
<dbReference type="InterPro" id="IPR001322">
    <property type="entry name" value="Lamin_tail_dom"/>
</dbReference>
<feature type="compositionally biased region" description="Polar residues" evidence="1">
    <location>
        <begin position="237"/>
        <end position="246"/>
    </location>
</feature>
<dbReference type="NCBIfam" id="NF033681">
    <property type="entry name" value="ExeM_NucH_DNase"/>
    <property type="match status" value="1"/>
</dbReference>
<dbReference type="PROSITE" id="PS51257">
    <property type="entry name" value="PROKAR_LIPOPROTEIN"/>
    <property type="match status" value="1"/>
</dbReference>
<dbReference type="GO" id="GO:0005615">
    <property type="term" value="C:extracellular space"/>
    <property type="evidence" value="ECO:0007669"/>
    <property type="project" value="InterPro"/>
</dbReference>
<dbReference type="NCBIfam" id="TIGR03661">
    <property type="entry name" value="T1SS_VCA0849"/>
    <property type="match status" value="1"/>
</dbReference>
<dbReference type="Pfam" id="PF00932">
    <property type="entry name" value="LTD"/>
    <property type="match status" value="1"/>
</dbReference>
<dbReference type="InterPro" id="IPR001343">
    <property type="entry name" value="Hemolysn_Ca-bd"/>
</dbReference>
<keyword evidence="4" id="KW-0255">Endonuclease</keyword>
<name>A0A3R8T0M9_9BURK</name>
<sequence>MHDNKPSSHQHQRPARLRPLCAALLLGLGGLACAGASAKVVISQVYGGGGNSGATLKNDFIELFNAGSDTVNLSGWTVHYASSTGNTWNNKTTLGALSLPPGQYLLIQEGAGTGGSQDLPTPDATGEILMSATNGKVALTNANVTLSGTNPSNAALVDIISYGASTPTEGAPTNALTNTTAAQRLGGGCTDTGNNQADFTLVAPAPRNMSREPSPCNGAPAPGPSPSPSPSPSSVSIHTIQGSGATSPLVGHTVTTRGVVTKLLNNGFFMQEPDADSDPATSEGILVFTSTVPTVVVGQLVQLTGVVDEYNVGAAGNALTAAHTVTELKTITSLSVLASGQSIAPTVITFPQATNDDLERVEGMLVTIDTELTASQNYFLGRYGQITLSANGRLHKATNLHRPGSVDARQVDQDNARRRIILDDGSSLQNPNPTPYFSADNTQRAGDTTPSVTGVIDYGLATASNTGLADYRIHPTEAVVFTRAHPRTDAPADVGGNVKVASFNVLNYFNGNGLGAGFPTSRGATTLAEFNRQRAKIIAAIKAIDADVLGLMEIENDGTGAQSAVVDLVNGLNAAMGAGTYAVVPDPATGTGSDEIKVAMIYKPGKLTRVGSSVSDTASIHNRPPLAQTFSAPNGEKFTLLVNHFKSKGCGDDGGVDADQGDGQGCYNGRRLLQAQALRGFITNLQAAQADSDVMVIGDLNAYAKEDPVHEFTSNGFVDLSERFNGPGDYSYVFDGEVGYLDHALATASLSSQTTGVHHWHINADEPTVIDYNTEFKQPACAACGPDYYTATPYRSSDHDPVVIGLNLIKHVDGSAGRDTITGTAGDDLINGGEGADTITTGTGRDVLVYGSVRDGLDTITDFTPGSDRLDLGALLASIGVQPGQALAQGVVKLVSTSAGVQVQIDTDGSAGPAAARPLALLRGMTAAQLQPARDLGL</sequence>
<dbReference type="Pfam" id="PF00353">
    <property type="entry name" value="HemolysinCabind"/>
    <property type="match status" value="1"/>
</dbReference>
<dbReference type="PANTHER" id="PTHR42834:SF1">
    <property type="entry name" value="ENDONUCLEASE_EXONUCLEASE_PHOSPHATASE FAMILY PROTEIN (AFU_ORTHOLOGUE AFUA_3G09210)"/>
    <property type="match status" value="1"/>
</dbReference>
<dbReference type="OrthoDB" id="9800417at2"/>
<dbReference type="EMBL" id="RSED01000012">
    <property type="protein sequence ID" value="RRS03373.1"/>
    <property type="molecule type" value="Genomic_DNA"/>
</dbReference>
<dbReference type="InterPro" id="IPR005135">
    <property type="entry name" value="Endo/exonuclease/phosphatase"/>
</dbReference>